<evidence type="ECO:0000259" key="1">
    <source>
        <dbReference type="PROSITE" id="PS50191"/>
    </source>
</evidence>
<sequence>MDISDGHGFRGGVEEQSTVQADIVHIREWLLKQPHLIARTDDEWILRFLKSCKFRLARTKEKLETYYTLRTSIPELFKNRDPFRSELQDILNKGLLLPIRDSNGPVIMLIRGDYADPSKNAATNVMKVFLMIVDVMFDNYDPYFTYGDVSVVDLQRLNITYITQFTPMFIRNGIMCLKGCPVSHKAIHLLNMNSTLETVANLVVRLLGKKLGERVHVHSNSKADIFKLIPRNLCPKEYGGEGKTMNELTEEWKKKVEDYRDWFLENEKYGTDESKRVGFMKQSDLFGTDGTFKSLQVD</sequence>
<accession>A0A1Y1NFY5</accession>
<dbReference type="InterPro" id="IPR036273">
    <property type="entry name" value="CRAL/TRIO_N_dom_sf"/>
</dbReference>
<dbReference type="GO" id="GO:0016020">
    <property type="term" value="C:membrane"/>
    <property type="evidence" value="ECO:0007669"/>
    <property type="project" value="TreeGrafter"/>
</dbReference>
<dbReference type="PANTHER" id="PTHR10174">
    <property type="entry name" value="ALPHA-TOCOPHEROL TRANSFER PROTEIN-RELATED"/>
    <property type="match status" value="1"/>
</dbReference>
<dbReference type="GO" id="GO:1902936">
    <property type="term" value="F:phosphatidylinositol bisphosphate binding"/>
    <property type="evidence" value="ECO:0007669"/>
    <property type="project" value="TreeGrafter"/>
</dbReference>
<dbReference type="Gene3D" id="1.20.5.1200">
    <property type="entry name" value="Alpha-tocopherol transfer"/>
    <property type="match status" value="1"/>
</dbReference>
<dbReference type="PRINTS" id="PR00180">
    <property type="entry name" value="CRETINALDHBP"/>
</dbReference>
<name>A0A1Y1NFY5_PHOPY</name>
<dbReference type="PROSITE" id="PS50191">
    <property type="entry name" value="CRAL_TRIO"/>
    <property type="match status" value="1"/>
</dbReference>
<dbReference type="Gene3D" id="3.40.525.10">
    <property type="entry name" value="CRAL-TRIO lipid binding domain"/>
    <property type="match status" value="1"/>
</dbReference>
<proteinExistence type="predicted"/>
<dbReference type="SUPFAM" id="SSF46938">
    <property type="entry name" value="CRAL/TRIO N-terminal domain"/>
    <property type="match status" value="1"/>
</dbReference>
<dbReference type="SUPFAM" id="SSF52087">
    <property type="entry name" value="CRAL/TRIO domain"/>
    <property type="match status" value="1"/>
</dbReference>
<evidence type="ECO:0000313" key="2">
    <source>
        <dbReference type="EMBL" id="JAV96843.1"/>
    </source>
</evidence>
<dbReference type="SMART" id="SM01100">
    <property type="entry name" value="CRAL_TRIO_N"/>
    <property type="match status" value="1"/>
</dbReference>
<dbReference type="Pfam" id="PF00650">
    <property type="entry name" value="CRAL_TRIO"/>
    <property type="match status" value="1"/>
</dbReference>
<reference evidence="2" key="1">
    <citation type="journal article" date="2016" name="Sci. Rep.">
        <title>Molecular characterization of firefly nuptial gifts: a multi-omics approach sheds light on postcopulatory sexual selection.</title>
        <authorList>
            <person name="Al-Wathiqui N."/>
            <person name="Fallon T.R."/>
            <person name="South A."/>
            <person name="Weng J.K."/>
            <person name="Lewis S.M."/>
        </authorList>
    </citation>
    <scope>NUCLEOTIDE SEQUENCE</scope>
</reference>
<dbReference type="Gene3D" id="1.10.8.20">
    <property type="entry name" value="N-terminal domain of phosphatidylinositol transfer protein sec14p"/>
    <property type="match status" value="1"/>
</dbReference>
<dbReference type="InterPro" id="IPR011074">
    <property type="entry name" value="CRAL/TRIO_N_dom"/>
</dbReference>
<organism evidence="2">
    <name type="scientific">Photinus pyralis</name>
    <name type="common">Common eastern firefly</name>
    <name type="synonym">Lampyris pyralis</name>
    <dbReference type="NCBI Taxonomy" id="7054"/>
    <lineage>
        <taxon>Eukaryota</taxon>
        <taxon>Metazoa</taxon>
        <taxon>Ecdysozoa</taxon>
        <taxon>Arthropoda</taxon>
        <taxon>Hexapoda</taxon>
        <taxon>Insecta</taxon>
        <taxon>Pterygota</taxon>
        <taxon>Neoptera</taxon>
        <taxon>Endopterygota</taxon>
        <taxon>Coleoptera</taxon>
        <taxon>Polyphaga</taxon>
        <taxon>Elateriformia</taxon>
        <taxon>Elateroidea</taxon>
        <taxon>Lampyridae</taxon>
        <taxon>Lampyrinae</taxon>
        <taxon>Photinus</taxon>
    </lineage>
</organism>
<protein>
    <recommendedName>
        <fullName evidence="1">CRAL-TRIO domain-containing protein</fullName>
    </recommendedName>
</protein>
<dbReference type="InterPro" id="IPR036865">
    <property type="entry name" value="CRAL-TRIO_dom_sf"/>
</dbReference>
<dbReference type="CDD" id="cd00170">
    <property type="entry name" value="SEC14"/>
    <property type="match status" value="1"/>
</dbReference>
<dbReference type="EMBL" id="GEZM01003345">
    <property type="protein sequence ID" value="JAV96843.1"/>
    <property type="molecule type" value="Transcribed_RNA"/>
</dbReference>
<dbReference type="AlphaFoldDB" id="A0A1Y1NFY5"/>
<feature type="domain" description="CRAL-TRIO" evidence="1">
    <location>
        <begin position="84"/>
        <end position="246"/>
    </location>
</feature>
<dbReference type="InterPro" id="IPR001251">
    <property type="entry name" value="CRAL-TRIO_dom"/>
</dbReference>
<dbReference type="PANTHER" id="PTHR10174:SF216">
    <property type="entry name" value="CRAL-TRIO DOMAIN-CONTAINING PROTEIN-RELATED"/>
    <property type="match status" value="1"/>
</dbReference>